<name>A0A927C724_9BACL</name>
<keyword evidence="1" id="KW-1133">Transmembrane helix</keyword>
<dbReference type="Proteomes" id="UP000639396">
    <property type="component" value="Unassembled WGS sequence"/>
</dbReference>
<feature type="domain" description="Sporulation protein YpeB N-terminal" evidence="4">
    <location>
        <begin position="30"/>
        <end position="167"/>
    </location>
</feature>
<feature type="transmembrane region" description="Helical" evidence="1">
    <location>
        <begin position="7"/>
        <end position="25"/>
    </location>
</feature>
<evidence type="ECO:0000259" key="3">
    <source>
        <dbReference type="Pfam" id="PF14620"/>
    </source>
</evidence>
<proteinExistence type="predicted"/>
<dbReference type="AlphaFoldDB" id="A0A927C724"/>
<dbReference type="RefSeq" id="WP_190925252.1">
    <property type="nucleotide sequence ID" value="NZ_JACXJA010000005.1"/>
</dbReference>
<gene>
    <name evidence="5" type="primary">ypeB</name>
    <name evidence="5" type="ORF">IDH45_04955</name>
</gene>
<dbReference type="InterPro" id="IPR014239">
    <property type="entry name" value="YpeB_PepSY1-2"/>
</dbReference>
<evidence type="ECO:0000259" key="4">
    <source>
        <dbReference type="Pfam" id="PF20769"/>
    </source>
</evidence>
<organism evidence="5 6">
    <name type="scientific">Paenibacillus oceani</name>
    <dbReference type="NCBI Taxonomy" id="2772510"/>
    <lineage>
        <taxon>Bacteria</taxon>
        <taxon>Bacillati</taxon>
        <taxon>Bacillota</taxon>
        <taxon>Bacilli</taxon>
        <taxon>Bacillales</taxon>
        <taxon>Paenibacillaceae</taxon>
        <taxon>Paenibacillus</taxon>
    </lineage>
</organism>
<dbReference type="InterPro" id="IPR025711">
    <property type="entry name" value="PepSY"/>
</dbReference>
<protein>
    <submittedName>
        <fullName evidence="5">Germination protein YpeB</fullName>
    </submittedName>
</protein>
<accession>A0A927C724</accession>
<evidence type="ECO:0000259" key="2">
    <source>
        <dbReference type="Pfam" id="PF03413"/>
    </source>
</evidence>
<dbReference type="NCBIfam" id="TIGR02889">
    <property type="entry name" value="spore_YpeB"/>
    <property type="match status" value="1"/>
</dbReference>
<dbReference type="InterPro" id="IPR048402">
    <property type="entry name" value="YpeB_N"/>
</dbReference>
<reference evidence="5" key="1">
    <citation type="submission" date="2020-09" db="EMBL/GenBank/DDBJ databases">
        <title>A novel bacterium of genus Paenibacillus, isolated from South China Sea.</title>
        <authorList>
            <person name="Huang H."/>
            <person name="Mo K."/>
            <person name="Hu Y."/>
        </authorList>
    </citation>
    <scope>NUCLEOTIDE SEQUENCE</scope>
    <source>
        <strain evidence="5">IB182363</strain>
    </source>
</reference>
<dbReference type="GO" id="GO:0009847">
    <property type="term" value="P:spore germination"/>
    <property type="evidence" value="ECO:0007669"/>
    <property type="project" value="InterPro"/>
</dbReference>
<sequence length="450" mass="50392">MYRRLSAVMFPIMTLLLIGAVVWGYQVNQEKNSILIKAENQYQRAFHDLSFHLDKLHTELGNTLALNTTSEASQRKGLVNVWRLTSQAQSEINQLPLTLLPFNKTEEFLSNMSNFSYRAAVRNLTNEPLNGDEMKTLTALYEHSKQITTDLRDVQSKVIANSLRWMDVEVALATEAKALDNTIIDGFQTVDKKVSEYEEVNWGPSMAAMFEKRTYSALAGNDTTAEDVKQKAVQFMSGHTLNDINVVENGAGTEYSSFSLSAKNENGTDVSMDFAKKGGGLIWFMAPRDVAETKLGPEQARDAAQSFLDSHDYPDMTAINYDTYQNVANLTFAAKQGDVTIFPDKLTVMVALDNGEVTGMQANDYLFEHRKRDIKPPALTFEQAKQSLNPNYVVEDQSLALIKNDIDKEVLCYQFTGRVNGSIYRIYINADTGSEEKVEQLKQADANVAT</sequence>
<feature type="domain" description="Sporulation protein YpeB PepSY1 and PepSY2" evidence="3">
    <location>
        <begin position="185"/>
        <end position="374"/>
    </location>
</feature>
<dbReference type="Pfam" id="PF14620">
    <property type="entry name" value="YPEB_PepSY1-2"/>
    <property type="match status" value="1"/>
</dbReference>
<dbReference type="EMBL" id="JACXJA010000005">
    <property type="protein sequence ID" value="MBD2861338.1"/>
    <property type="molecule type" value="Genomic_DNA"/>
</dbReference>
<keyword evidence="6" id="KW-1185">Reference proteome</keyword>
<evidence type="ECO:0000313" key="6">
    <source>
        <dbReference type="Proteomes" id="UP000639396"/>
    </source>
</evidence>
<dbReference type="Pfam" id="PF03413">
    <property type="entry name" value="PepSY"/>
    <property type="match status" value="1"/>
</dbReference>
<evidence type="ECO:0000256" key="1">
    <source>
        <dbReference type="SAM" id="Phobius"/>
    </source>
</evidence>
<evidence type="ECO:0000313" key="5">
    <source>
        <dbReference type="EMBL" id="MBD2861338.1"/>
    </source>
</evidence>
<feature type="domain" description="PepSY" evidence="2">
    <location>
        <begin position="379"/>
        <end position="439"/>
    </location>
</feature>
<dbReference type="Pfam" id="PF20769">
    <property type="entry name" value="YPEB_N"/>
    <property type="match status" value="1"/>
</dbReference>
<comment type="caution">
    <text evidence="5">The sequence shown here is derived from an EMBL/GenBank/DDBJ whole genome shotgun (WGS) entry which is preliminary data.</text>
</comment>
<keyword evidence="1" id="KW-0812">Transmembrane</keyword>
<keyword evidence="1" id="KW-0472">Membrane</keyword>